<dbReference type="PROSITE" id="PS00409">
    <property type="entry name" value="PROKAR_NTER_METHYL"/>
    <property type="match status" value="1"/>
</dbReference>
<protein>
    <submittedName>
        <fullName evidence="5">Prepilin-type N-terminal cleavage/methylation domain-containing protein</fullName>
    </submittedName>
</protein>
<keyword evidence="3" id="KW-0281">Fimbrium</keyword>
<dbReference type="SUPFAM" id="SSF54523">
    <property type="entry name" value="Pili subunits"/>
    <property type="match status" value="1"/>
</dbReference>
<sequence>MKKQSGFTLIELMIVVAIVAILAAVALPAYQNYTNKARFTEVVTAASGVRTQMDVCFQTNGNVLTACDTEAKVGVSLSDAARGDNVASVTITANTAAIVATGAGSGISGATITLTPTSVSGAAVTWAQTCSNTALC</sequence>
<evidence type="ECO:0000313" key="5">
    <source>
        <dbReference type="EMBL" id="XAG41068.1"/>
    </source>
</evidence>
<dbReference type="Pfam" id="PF00114">
    <property type="entry name" value="Pilin"/>
    <property type="match status" value="1"/>
</dbReference>
<dbReference type="InterPro" id="IPR045584">
    <property type="entry name" value="Pilin-like"/>
</dbReference>
<name>A0AAU6T821_9GAMM</name>
<dbReference type="InterPro" id="IPR001082">
    <property type="entry name" value="Pilin"/>
</dbReference>
<gene>
    <name evidence="5" type="ORF">MRK42_19175</name>
</gene>
<evidence type="ECO:0000256" key="1">
    <source>
        <dbReference type="ARBA" id="ARBA00005233"/>
    </source>
</evidence>
<dbReference type="NCBIfam" id="TIGR02532">
    <property type="entry name" value="IV_pilin_GFxxxE"/>
    <property type="match status" value="1"/>
</dbReference>
<dbReference type="InterPro" id="IPR012902">
    <property type="entry name" value="N_methyl_site"/>
</dbReference>
<dbReference type="PANTHER" id="PTHR30093">
    <property type="entry name" value="GENERAL SECRETION PATHWAY PROTEIN G"/>
    <property type="match status" value="1"/>
</dbReference>
<evidence type="ECO:0000256" key="3">
    <source>
        <dbReference type="RuleBase" id="RU000389"/>
    </source>
</evidence>
<organism evidence="5">
    <name type="scientific">Aeromonas sp. 19NY04SH05-1</name>
    <dbReference type="NCBI Taxonomy" id="2920537"/>
    <lineage>
        <taxon>Bacteria</taxon>
        <taxon>Pseudomonadati</taxon>
        <taxon>Pseudomonadota</taxon>
        <taxon>Gammaproteobacteria</taxon>
        <taxon>Aeromonadales</taxon>
        <taxon>Aeromonadaceae</taxon>
        <taxon>Aeromonas</taxon>
    </lineage>
</organism>
<keyword evidence="4" id="KW-0472">Membrane</keyword>
<dbReference type="AlphaFoldDB" id="A0AAU6T821"/>
<keyword evidence="4" id="KW-0812">Transmembrane</keyword>
<dbReference type="GO" id="GO:0007155">
    <property type="term" value="P:cell adhesion"/>
    <property type="evidence" value="ECO:0007669"/>
    <property type="project" value="InterPro"/>
</dbReference>
<reference evidence="5" key="1">
    <citation type="submission" date="2022-03" db="EMBL/GenBank/DDBJ databases">
        <title>Sea Food Isolates.</title>
        <authorList>
            <person name="Li C."/>
        </authorList>
    </citation>
    <scope>NUCLEOTIDE SEQUENCE</scope>
    <source>
        <strain evidence="5">19NY04SH05-1</strain>
    </source>
</reference>
<evidence type="ECO:0000256" key="2">
    <source>
        <dbReference type="ARBA" id="ARBA00022481"/>
    </source>
</evidence>
<comment type="similarity">
    <text evidence="1 3">Belongs to the N-Me-Phe pilin family.</text>
</comment>
<dbReference type="Pfam" id="PF07963">
    <property type="entry name" value="N_methyl"/>
    <property type="match status" value="1"/>
</dbReference>
<evidence type="ECO:0000256" key="4">
    <source>
        <dbReference type="SAM" id="Phobius"/>
    </source>
</evidence>
<proteinExistence type="inferred from homology"/>
<dbReference type="GO" id="GO:0043107">
    <property type="term" value="P:type IV pilus-dependent motility"/>
    <property type="evidence" value="ECO:0007669"/>
    <property type="project" value="TreeGrafter"/>
</dbReference>
<keyword evidence="2" id="KW-0488">Methylation</keyword>
<dbReference type="GO" id="GO:0044096">
    <property type="term" value="C:type IV pilus"/>
    <property type="evidence" value="ECO:0007669"/>
    <property type="project" value="TreeGrafter"/>
</dbReference>
<keyword evidence="4" id="KW-1133">Transmembrane helix</keyword>
<dbReference type="RefSeq" id="WP_354688549.1">
    <property type="nucleotide sequence ID" value="NZ_CP095328.1"/>
</dbReference>
<accession>A0AAU6T821</accession>
<dbReference type="EMBL" id="CP095328">
    <property type="protein sequence ID" value="XAG41068.1"/>
    <property type="molecule type" value="Genomic_DNA"/>
</dbReference>
<dbReference type="PANTHER" id="PTHR30093:SF34">
    <property type="entry name" value="PREPILIN PEPTIDASE-DEPENDENT PROTEIN D"/>
    <property type="match status" value="1"/>
</dbReference>
<dbReference type="Gene3D" id="3.30.700.10">
    <property type="entry name" value="Glycoprotein, Type 4 Pilin"/>
    <property type="match status" value="1"/>
</dbReference>
<feature type="transmembrane region" description="Helical" evidence="4">
    <location>
        <begin position="12"/>
        <end position="30"/>
    </location>
</feature>